<dbReference type="EMBL" id="CP106738">
    <property type="protein sequence ID" value="UXX82915.1"/>
    <property type="molecule type" value="Genomic_DNA"/>
</dbReference>
<dbReference type="CDD" id="cd00209">
    <property type="entry name" value="DHFR"/>
    <property type="match status" value="1"/>
</dbReference>
<evidence type="ECO:0000313" key="12">
    <source>
        <dbReference type="Proteomes" id="UP001064087"/>
    </source>
</evidence>
<protein>
    <recommendedName>
        <fullName evidence="3 8">Dihydrofolate reductase</fullName>
        <ecNumber evidence="3 8">1.5.1.3</ecNumber>
    </recommendedName>
</protein>
<dbReference type="PANTHER" id="PTHR48069">
    <property type="entry name" value="DIHYDROFOLATE REDUCTASE"/>
    <property type="match status" value="1"/>
</dbReference>
<keyword evidence="5 8" id="KW-0521">NADP</keyword>
<comment type="pathway">
    <text evidence="1 8">Cofactor biosynthesis; tetrahydrofolate biosynthesis; 5,6,7,8-tetrahydrofolate from 7,8-dihydrofolate: step 1/1.</text>
</comment>
<dbReference type="PIRSF" id="PIRSF000194">
    <property type="entry name" value="DHFR"/>
    <property type="match status" value="1"/>
</dbReference>
<dbReference type="Pfam" id="PF00186">
    <property type="entry name" value="DHFR_1"/>
    <property type="match status" value="1"/>
</dbReference>
<dbReference type="InterPro" id="IPR024072">
    <property type="entry name" value="DHFR-like_dom_sf"/>
</dbReference>
<evidence type="ECO:0000313" key="11">
    <source>
        <dbReference type="EMBL" id="UXX82915.1"/>
    </source>
</evidence>
<accession>A0ABY6D9Y3</accession>
<proteinExistence type="inferred from homology"/>
<feature type="domain" description="DHFR" evidence="10">
    <location>
        <begin position="1"/>
        <end position="159"/>
    </location>
</feature>
<evidence type="ECO:0000256" key="7">
    <source>
        <dbReference type="ARBA" id="ARBA00025067"/>
    </source>
</evidence>
<evidence type="ECO:0000256" key="2">
    <source>
        <dbReference type="ARBA" id="ARBA00009539"/>
    </source>
</evidence>
<reference evidence="11" key="1">
    <citation type="submission" date="2022-10" db="EMBL/GenBank/DDBJ databases">
        <title>Roseovarius pelagicus sp. nov., isolated from Arctic seawater.</title>
        <authorList>
            <person name="Hong Y.W."/>
            <person name="Hwang C.Y."/>
        </authorList>
    </citation>
    <scope>NUCLEOTIDE SEQUENCE</scope>
    <source>
        <strain evidence="11">HL-MP18</strain>
    </source>
</reference>
<evidence type="ECO:0000256" key="4">
    <source>
        <dbReference type="ARBA" id="ARBA00022563"/>
    </source>
</evidence>
<evidence type="ECO:0000259" key="10">
    <source>
        <dbReference type="PROSITE" id="PS51330"/>
    </source>
</evidence>
<dbReference type="EC" id="1.5.1.3" evidence="3 8"/>
<evidence type="ECO:0000256" key="1">
    <source>
        <dbReference type="ARBA" id="ARBA00004903"/>
    </source>
</evidence>
<comment type="similarity">
    <text evidence="2 8 9">Belongs to the dihydrofolate reductase family.</text>
</comment>
<dbReference type="Proteomes" id="UP001064087">
    <property type="component" value="Chromosome"/>
</dbReference>
<sequence>MLSLVVARDRNGAIGKDGDIPWNAPEDLAFFQRETTGGAIIMGRNTWESLPYRPLKNRLNIVVSSREILDVDRFASVSEAIEFAKSRGHARLYGIGGAGIYREMIEIADRLLITEVDLDVDAPDTFFPAFQAAEWVETSRQVLRGSDPRCMLVELMRSR</sequence>
<evidence type="ECO:0000256" key="9">
    <source>
        <dbReference type="RuleBase" id="RU004474"/>
    </source>
</evidence>
<keyword evidence="12" id="KW-1185">Reference proteome</keyword>
<keyword evidence="4 8" id="KW-0554">One-carbon metabolism</keyword>
<evidence type="ECO:0000256" key="3">
    <source>
        <dbReference type="ARBA" id="ARBA00012856"/>
    </source>
</evidence>
<keyword evidence="6 8" id="KW-0560">Oxidoreductase</keyword>
<dbReference type="Gene3D" id="3.40.430.10">
    <property type="entry name" value="Dihydrofolate Reductase, subunit A"/>
    <property type="match status" value="1"/>
</dbReference>
<name>A0ABY6D9Y3_9RHOB</name>
<comment type="catalytic activity">
    <reaction evidence="8">
        <text>(6S)-5,6,7,8-tetrahydrofolate + NADP(+) = 7,8-dihydrofolate + NADPH + H(+)</text>
        <dbReference type="Rhea" id="RHEA:15009"/>
        <dbReference type="ChEBI" id="CHEBI:15378"/>
        <dbReference type="ChEBI" id="CHEBI:57451"/>
        <dbReference type="ChEBI" id="CHEBI:57453"/>
        <dbReference type="ChEBI" id="CHEBI:57783"/>
        <dbReference type="ChEBI" id="CHEBI:58349"/>
        <dbReference type="EC" id="1.5.1.3"/>
    </reaction>
</comment>
<dbReference type="PANTHER" id="PTHR48069:SF3">
    <property type="entry name" value="DIHYDROFOLATE REDUCTASE"/>
    <property type="match status" value="1"/>
</dbReference>
<dbReference type="RefSeq" id="WP_263047688.1">
    <property type="nucleotide sequence ID" value="NZ_CP106738.1"/>
</dbReference>
<evidence type="ECO:0000256" key="5">
    <source>
        <dbReference type="ARBA" id="ARBA00022857"/>
    </source>
</evidence>
<comment type="function">
    <text evidence="7 8">Key enzyme in folate metabolism. Catalyzes an essential reaction for de novo glycine and purine synthesis, and for DNA precursor synthesis.</text>
</comment>
<dbReference type="PROSITE" id="PS00075">
    <property type="entry name" value="DHFR_1"/>
    <property type="match status" value="1"/>
</dbReference>
<dbReference type="InterPro" id="IPR017925">
    <property type="entry name" value="DHFR_CS"/>
</dbReference>
<dbReference type="PRINTS" id="PR00070">
    <property type="entry name" value="DHFR"/>
</dbReference>
<dbReference type="PROSITE" id="PS51330">
    <property type="entry name" value="DHFR_2"/>
    <property type="match status" value="1"/>
</dbReference>
<dbReference type="InterPro" id="IPR012259">
    <property type="entry name" value="DHFR"/>
</dbReference>
<gene>
    <name evidence="11" type="ORF">N7U68_17810</name>
</gene>
<dbReference type="InterPro" id="IPR001796">
    <property type="entry name" value="DHFR_dom"/>
</dbReference>
<dbReference type="SUPFAM" id="SSF53597">
    <property type="entry name" value="Dihydrofolate reductase-like"/>
    <property type="match status" value="1"/>
</dbReference>
<evidence type="ECO:0000256" key="8">
    <source>
        <dbReference type="PIRNR" id="PIRNR000194"/>
    </source>
</evidence>
<organism evidence="11 12">
    <name type="scientific">Roseovarius pelagicus</name>
    <dbReference type="NCBI Taxonomy" id="2980108"/>
    <lineage>
        <taxon>Bacteria</taxon>
        <taxon>Pseudomonadati</taxon>
        <taxon>Pseudomonadota</taxon>
        <taxon>Alphaproteobacteria</taxon>
        <taxon>Rhodobacterales</taxon>
        <taxon>Roseobacteraceae</taxon>
        <taxon>Roseovarius</taxon>
    </lineage>
</organism>
<evidence type="ECO:0000256" key="6">
    <source>
        <dbReference type="ARBA" id="ARBA00023002"/>
    </source>
</evidence>